<dbReference type="EMBL" id="AGWK01000052">
    <property type="protein sequence ID" value="EHO66963.1"/>
    <property type="molecule type" value="Genomic_DNA"/>
</dbReference>
<dbReference type="STRING" id="883158.HMPREF9140_01908"/>
<accession>H1Q4S0</accession>
<keyword evidence="3" id="KW-1185">Reference proteome</keyword>
<proteinExistence type="predicted"/>
<comment type="caution">
    <text evidence="2">The sequence shown here is derived from an EMBL/GenBank/DDBJ whole genome shotgun (WGS) entry which is preliminary data.</text>
</comment>
<evidence type="ECO:0000313" key="2">
    <source>
        <dbReference type="EMBL" id="EHO66963.1"/>
    </source>
</evidence>
<dbReference type="PATRIC" id="fig|883158.3.peg.1912"/>
<organism evidence="2 3">
    <name type="scientific">Prevotella micans F0438</name>
    <dbReference type="NCBI Taxonomy" id="883158"/>
    <lineage>
        <taxon>Bacteria</taxon>
        <taxon>Pseudomonadati</taxon>
        <taxon>Bacteroidota</taxon>
        <taxon>Bacteroidia</taxon>
        <taxon>Bacteroidales</taxon>
        <taxon>Prevotellaceae</taxon>
        <taxon>Prevotella</taxon>
    </lineage>
</organism>
<dbReference type="AlphaFoldDB" id="H1Q4S0"/>
<gene>
    <name evidence="2" type="ORF">HMPREF9140_01908</name>
</gene>
<dbReference type="HOGENOM" id="CLU_076349_0_0_10"/>
<dbReference type="RefSeq" id="WP_006953504.1">
    <property type="nucleotide sequence ID" value="NZ_JH594523.1"/>
</dbReference>
<name>H1Q4S0_9BACT</name>
<dbReference type="eggNOG" id="COG2755">
    <property type="taxonomic scope" value="Bacteria"/>
</dbReference>
<keyword evidence="1" id="KW-1133">Transmembrane helix</keyword>
<dbReference type="SUPFAM" id="SSF52266">
    <property type="entry name" value="SGNH hydrolase"/>
    <property type="match status" value="1"/>
</dbReference>
<reference evidence="2 3" key="1">
    <citation type="submission" date="2011-12" db="EMBL/GenBank/DDBJ databases">
        <title>The Genome Sequence of Prevotella micans F0438.</title>
        <authorList>
            <consortium name="The Broad Institute Genome Sequencing Platform"/>
            <person name="Earl A."/>
            <person name="Ward D."/>
            <person name="Feldgarden M."/>
            <person name="Gevers D."/>
            <person name="Izard J."/>
            <person name="Baranova O.V."/>
            <person name="Blanton J.M."/>
            <person name="Wade W.G."/>
            <person name="Dewhirst F.E."/>
            <person name="Young S.K."/>
            <person name="Zeng Q."/>
            <person name="Gargeya S."/>
            <person name="Fitzgerald M."/>
            <person name="Haas B."/>
            <person name="Abouelleil A."/>
            <person name="Alvarado L."/>
            <person name="Arachchi H.M."/>
            <person name="Berlin A."/>
            <person name="Chapman S.B."/>
            <person name="Gearin G."/>
            <person name="Goldberg J."/>
            <person name="Griggs A."/>
            <person name="Gujja S."/>
            <person name="Hansen M."/>
            <person name="Heiman D."/>
            <person name="Howarth C."/>
            <person name="Larimer J."/>
            <person name="Lui A."/>
            <person name="MacDonald P.J.P."/>
            <person name="McCowen C."/>
            <person name="Montmayeur A."/>
            <person name="Murphy C."/>
            <person name="Neiman D."/>
            <person name="Pearson M."/>
            <person name="Priest M."/>
            <person name="Roberts A."/>
            <person name="Saif S."/>
            <person name="Shea T."/>
            <person name="Sisk P."/>
            <person name="Stolte C."/>
            <person name="Sykes S."/>
            <person name="Wortman J."/>
            <person name="Nusbaum C."/>
            <person name="Birren B."/>
        </authorList>
    </citation>
    <scope>NUCLEOTIDE SEQUENCE [LARGE SCALE GENOMIC DNA]</scope>
    <source>
        <strain evidence="2 3">F0438</strain>
    </source>
</reference>
<keyword evidence="1" id="KW-0472">Membrane</keyword>
<dbReference type="Proteomes" id="UP000016023">
    <property type="component" value="Unassembled WGS sequence"/>
</dbReference>
<keyword evidence="1" id="KW-0812">Transmembrane</keyword>
<evidence type="ECO:0008006" key="4">
    <source>
        <dbReference type="Google" id="ProtNLM"/>
    </source>
</evidence>
<dbReference type="GO" id="GO:0016788">
    <property type="term" value="F:hydrolase activity, acting on ester bonds"/>
    <property type="evidence" value="ECO:0007669"/>
    <property type="project" value="UniProtKB-ARBA"/>
</dbReference>
<sequence length="248" mass="28236">MNGQVKSLILMAVVMTAVFVYSLMPGVVEIGPLVFQKVNLPFINKPKPAVRHIVNCRPKLRHHTFLFFGDSMVEGLAKRLADYTGENNHRLYTVIWYSSTTERWASTRTLEYFIHQYKPTYIILCLGSNELFVNDLDTRAEYIATLVDKMNGLPYVWIGPADWNGNTGIVNLIAKGAGRGHFFDSKHMNLQRGTDHYHPTWLASAQWMDSVVRFMSSHEAADPVQLHYPKAHHKAAATKLLIPNFKGY</sequence>
<evidence type="ECO:0000256" key="1">
    <source>
        <dbReference type="SAM" id="Phobius"/>
    </source>
</evidence>
<dbReference type="InterPro" id="IPR036514">
    <property type="entry name" value="SGNH_hydro_sf"/>
</dbReference>
<protein>
    <recommendedName>
        <fullName evidence="4">SGNH hydrolase-type esterase domain-containing protein</fullName>
    </recommendedName>
</protein>
<feature type="transmembrane region" description="Helical" evidence="1">
    <location>
        <begin position="7"/>
        <end position="28"/>
    </location>
</feature>
<evidence type="ECO:0000313" key="3">
    <source>
        <dbReference type="Proteomes" id="UP000016023"/>
    </source>
</evidence>
<dbReference type="Gene3D" id="3.40.50.1110">
    <property type="entry name" value="SGNH hydrolase"/>
    <property type="match status" value="1"/>
</dbReference>